<dbReference type="Gene3D" id="3.40.630.10">
    <property type="entry name" value="Zn peptidases"/>
    <property type="match status" value="1"/>
</dbReference>
<dbReference type="Pfam" id="PF07687">
    <property type="entry name" value="M20_dimer"/>
    <property type="match status" value="1"/>
</dbReference>
<dbReference type="PROSITE" id="PS00759">
    <property type="entry name" value="ARGE_DAPE_CPG2_2"/>
    <property type="match status" value="1"/>
</dbReference>
<feature type="domain" description="Peptidase M20 dimerisation" evidence="10">
    <location>
        <begin position="212"/>
        <end position="367"/>
    </location>
</feature>
<evidence type="ECO:0000313" key="11">
    <source>
        <dbReference type="Proteomes" id="UP000887575"/>
    </source>
</evidence>
<feature type="binding site" evidence="8">
    <location>
        <position position="171"/>
    </location>
    <ligand>
        <name>Mn(2+)</name>
        <dbReference type="ChEBI" id="CHEBI:29035"/>
        <label>1</label>
    </ligand>
</feature>
<proteinExistence type="inferred from homology"/>
<feature type="binding site" evidence="8">
    <location>
        <position position="136"/>
    </location>
    <ligand>
        <name>Mn(2+)</name>
        <dbReference type="ChEBI" id="CHEBI:29035"/>
        <label>2</label>
    </ligand>
</feature>
<dbReference type="GO" id="GO:0046872">
    <property type="term" value="F:metal ion binding"/>
    <property type="evidence" value="ECO:0007669"/>
    <property type="project" value="UniProtKB-KW"/>
</dbReference>
<feature type="binding site" evidence="7">
    <location>
        <position position="231"/>
    </location>
    <ligand>
        <name>substrate</name>
        <note>ligand shared between homodimeric partners</note>
    </ligand>
</feature>
<feature type="binding site" description="in other chain" evidence="7">
    <location>
        <position position="420"/>
    </location>
    <ligand>
        <name>substrate</name>
        <note>ligand shared between homodimeric partners</note>
    </ligand>
</feature>
<dbReference type="Gene3D" id="3.30.70.360">
    <property type="match status" value="1"/>
</dbReference>
<dbReference type="SUPFAM" id="SSF53187">
    <property type="entry name" value="Zn-dependent exopeptidases"/>
    <property type="match status" value="1"/>
</dbReference>
<organism evidence="11 12">
    <name type="scientific">Mesorhabditis belari</name>
    <dbReference type="NCBI Taxonomy" id="2138241"/>
    <lineage>
        <taxon>Eukaryota</taxon>
        <taxon>Metazoa</taxon>
        <taxon>Ecdysozoa</taxon>
        <taxon>Nematoda</taxon>
        <taxon>Chromadorea</taxon>
        <taxon>Rhabditida</taxon>
        <taxon>Rhabditina</taxon>
        <taxon>Rhabditomorpha</taxon>
        <taxon>Rhabditoidea</taxon>
        <taxon>Rhabditidae</taxon>
        <taxon>Mesorhabditinae</taxon>
        <taxon>Mesorhabditis</taxon>
    </lineage>
</organism>
<evidence type="ECO:0000256" key="3">
    <source>
        <dbReference type="ARBA" id="ARBA00022723"/>
    </source>
</evidence>
<keyword evidence="2" id="KW-0645">Protease</keyword>
<sequence>MVLGNEVYDKVFRSIDVNADKFVEVLEEAVAIVSISAEPEHRDDCVKMSHWAKAKLESIGATAELVDAGIQHLHDGTQLPLPPIVFAQLGKDPKKKTLLVYGHLDVQPAKKEDGWNTDPFVLTEIDGKLFGRGSTDDKGPVIGWIHAIRTLQENGIDLPINMKFVFECMEEAGSEGLDEALHNRKDFLQDVDFTCISDNYWLGKKKPCLTYGLRGISYFFVKVECAKQDLHSGCYGGSIHEALPDLLWVLSQLTNIDGTINIEGLNEMVAPVTDDEKEIYPKIDFCIKEYQNDLGAHGLTRKTKEEILMRRWRFPSLSLHGVEGAFDGPGSKTVIPAKVTGKFSIRTVPNMTPEKVDEVVVAHLNKLWATRGSPNRFEVIPQHAGRVWLSDPNHPNFQAGAKAMKRVFDVEPDLTREGGSIPVTLSFQELTGKNVMLLPIGACDDMAHSQNEKINRRNYIEGTKVLAAYLLELGEFQ</sequence>
<name>A0AAF3ETQ9_9BILA</name>
<accession>A0AAF3ETQ9</accession>
<protein>
    <submittedName>
        <fullName evidence="12">Peptidase M20 dimerisation domain-containing protein</fullName>
    </submittedName>
</protein>
<feature type="site" description="Important for catalytic activity" evidence="9">
    <location>
        <position position="231"/>
    </location>
</feature>
<evidence type="ECO:0000313" key="12">
    <source>
        <dbReference type="WBParaSite" id="MBELARI_LOCUS17463"/>
    </source>
</evidence>
<evidence type="ECO:0000256" key="1">
    <source>
        <dbReference type="ARBA" id="ARBA00006247"/>
    </source>
</evidence>
<keyword evidence="4" id="KW-0378">Hydrolase</keyword>
<keyword evidence="8" id="KW-0464">Manganese</keyword>
<dbReference type="GO" id="GO:0006508">
    <property type="term" value="P:proteolysis"/>
    <property type="evidence" value="ECO:0007669"/>
    <property type="project" value="UniProtKB-KW"/>
</dbReference>
<dbReference type="InterPro" id="IPR001261">
    <property type="entry name" value="ArgE/DapE_CS"/>
</dbReference>
<dbReference type="PANTHER" id="PTHR43270">
    <property type="entry name" value="BETA-ALA-HIS DIPEPTIDASE"/>
    <property type="match status" value="1"/>
</dbReference>
<evidence type="ECO:0000256" key="7">
    <source>
        <dbReference type="PIRSR" id="PIRSR037242-2"/>
    </source>
</evidence>
<feature type="binding site" evidence="8">
    <location>
        <position position="136"/>
    </location>
    <ligand>
        <name>Mn(2+)</name>
        <dbReference type="ChEBI" id="CHEBI:29035"/>
        <label>1</label>
    </ligand>
</feature>
<evidence type="ECO:0000256" key="4">
    <source>
        <dbReference type="ARBA" id="ARBA00022801"/>
    </source>
</evidence>
<dbReference type="Proteomes" id="UP000887575">
    <property type="component" value="Unassembled WGS sequence"/>
</dbReference>
<feature type="binding site" description="in other chain" evidence="7">
    <location>
        <position position="448"/>
    </location>
    <ligand>
        <name>substrate</name>
        <note>ligand shared between homodimeric partners</note>
    </ligand>
</feature>
<evidence type="ECO:0000256" key="2">
    <source>
        <dbReference type="ARBA" id="ARBA00022670"/>
    </source>
</evidence>
<dbReference type="InterPro" id="IPR051458">
    <property type="entry name" value="Cyt/Met_Dipeptidase"/>
</dbReference>
<dbReference type="Pfam" id="PF01546">
    <property type="entry name" value="Peptidase_M20"/>
    <property type="match status" value="1"/>
</dbReference>
<keyword evidence="5" id="KW-0482">Metalloprotease</keyword>
<feature type="binding site" evidence="8">
    <location>
        <position position="448"/>
    </location>
    <ligand>
        <name>Mn(2+)</name>
        <dbReference type="ChEBI" id="CHEBI:29035"/>
        <label>1</label>
    </ligand>
</feature>
<dbReference type="GO" id="GO:0070573">
    <property type="term" value="F:metallodipeptidase activity"/>
    <property type="evidence" value="ECO:0007669"/>
    <property type="project" value="InterPro"/>
</dbReference>
<reference evidence="12" key="1">
    <citation type="submission" date="2024-02" db="UniProtKB">
        <authorList>
            <consortium name="WormBaseParasite"/>
        </authorList>
    </citation>
    <scope>IDENTIFICATION</scope>
</reference>
<comment type="similarity">
    <text evidence="1">Belongs to the peptidase M20A family.</text>
</comment>
<evidence type="ECO:0000256" key="8">
    <source>
        <dbReference type="PIRSR" id="PIRSR037242-3"/>
    </source>
</evidence>
<dbReference type="CDD" id="cd05676">
    <property type="entry name" value="M20_dipept_like_CNDP"/>
    <property type="match status" value="1"/>
</dbReference>
<feature type="binding site" evidence="8">
    <location>
        <position position="198"/>
    </location>
    <ligand>
        <name>Mn(2+)</name>
        <dbReference type="ChEBI" id="CHEBI:29035"/>
        <label>2</label>
    </ligand>
</feature>
<dbReference type="WBParaSite" id="MBELARI_LOCUS17463">
    <property type="protein sequence ID" value="MBELARI_LOCUS17463"/>
    <property type="gene ID" value="MBELARI_LOCUS17463"/>
</dbReference>
<keyword evidence="3 8" id="KW-0479">Metal-binding</keyword>
<feature type="active site" description="Proton acceptor" evidence="6">
    <location>
        <position position="170"/>
    </location>
</feature>
<comment type="cofactor">
    <cofactor evidence="8">
        <name>Mn(2+)</name>
        <dbReference type="ChEBI" id="CHEBI:29035"/>
    </cofactor>
    <text evidence="8">Binds 2 manganese ions per subunit.</text>
</comment>
<evidence type="ECO:0000256" key="6">
    <source>
        <dbReference type="PIRSR" id="PIRSR037242-1"/>
    </source>
</evidence>
<evidence type="ECO:0000256" key="9">
    <source>
        <dbReference type="PIRSR" id="PIRSR037242-4"/>
    </source>
</evidence>
<dbReference type="InterPro" id="IPR002933">
    <property type="entry name" value="Peptidase_M20"/>
</dbReference>
<dbReference type="InterPro" id="IPR011650">
    <property type="entry name" value="Peptidase_M20_dimer"/>
</dbReference>
<dbReference type="AlphaFoldDB" id="A0AAF3ETQ9"/>
<feature type="binding site" evidence="7">
    <location>
        <position position="333"/>
    </location>
    <ligand>
        <name>substrate</name>
        <note>ligand shared between homodimeric partners</note>
    </ligand>
</feature>
<feature type="active site" evidence="6">
    <location>
        <position position="105"/>
    </location>
</feature>
<feature type="binding site" description="in other chain" evidence="7">
    <location>
        <position position="346"/>
    </location>
    <ligand>
        <name>substrate</name>
        <note>ligand shared between homodimeric partners</note>
    </ligand>
</feature>
<feature type="binding site" evidence="8">
    <location>
        <position position="103"/>
    </location>
    <ligand>
        <name>Mn(2+)</name>
        <dbReference type="ChEBI" id="CHEBI:29035"/>
        <label>2</label>
    </ligand>
</feature>
<keyword evidence="11" id="KW-1185">Reference proteome</keyword>
<dbReference type="PANTHER" id="PTHR43270:SF14">
    <property type="entry name" value="PEPTIDASE M20 DIMERISATION DOMAIN-CONTAINING PROTEIN"/>
    <property type="match status" value="1"/>
</dbReference>
<dbReference type="PIRSF" id="PIRSF037242">
    <property type="entry name" value="CNDP_dipeptidase"/>
    <property type="match status" value="1"/>
</dbReference>
<evidence type="ECO:0000256" key="5">
    <source>
        <dbReference type="ARBA" id="ARBA00023049"/>
    </source>
</evidence>
<feature type="binding site" description="in other chain" evidence="7">
    <location>
        <position position="198"/>
    </location>
    <ligand>
        <name>substrate</name>
        <note>ligand shared between homodimeric partners</note>
    </ligand>
</feature>
<dbReference type="InterPro" id="IPR017153">
    <property type="entry name" value="CNDP/DUG1"/>
</dbReference>
<evidence type="ECO:0000259" key="10">
    <source>
        <dbReference type="Pfam" id="PF07687"/>
    </source>
</evidence>